<dbReference type="PANTHER" id="PTHR35249:SF2">
    <property type="entry name" value="DYNEIN REGULATORY COMPLEX SUBUNIT 7"/>
    <property type="match status" value="1"/>
</dbReference>
<dbReference type="GO" id="GO:0005930">
    <property type="term" value="C:axoneme"/>
    <property type="evidence" value="ECO:0007669"/>
    <property type="project" value="UniProtKB-SubCell"/>
</dbReference>
<proteinExistence type="inferred from homology"/>
<dbReference type="Proteomes" id="UP000009046">
    <property type="component" value="Unassembled WGS sequence"/>
</dbReference>
<keyword evidence="8" id="KW-0206">Cytoskeleton</keyword>
<evidence type="ECO:0000256" key="9">
    <source>
        <dbReference type="ARBA" id="ARBA00023273"/>
    </source>
</evidence>
<dbReference type="VEuPathDB" id="VectorBase:PHUM514000"/>
<name>A0A1S4MY28_PEDHC</name>
<dbReference type="InterPro" id="IPR056292">
    <property type="entry name" value="DRC7_C"/>
</dbReference>
<dbReference type="GO" id="GO:0004435">
    <property type="term" value="F:phosphatidylinositol-4,5-bisphosphate phospholipase C activity"/>
    <property type="evidence" value="ECO:0007669"/>
    <property type="project" value="InterPro"/>
</dbReference>
<keyword evidence="5" id="KW-0282">Flagellum</keyword>
<sequence length="731" mass="87464">MILVSYRDRYGTYNHLTLRFPDHLNSPQTVLRRQAGHSFEYATLLVSFLIGSGYDAYVVSGYASREICQLDQTRVECPFLTDEKTEETEEEIEEDSKYFLKKPVELKSLFLEEMKSREIRKQLEAQRLQELAELEAIKEFEKPWPDPLATWRLHAWVVVLPSKDILEPIFIETTTGNAKSLNDPEYHGIESIWNHENYWVLIKFNEKTTTCKDISFDLNNPEIWERLLIGEPIKFRKFTKEGRDTNNNDDDDDDFNEICINAEKHLDMSASWVDLLKLSHTVFERRFPKGKKVVNYRKAISEQYPPYLNSDGLVERVKRYNDYDCSEPLEIREKYENRRDFLYYSIRTISDNSVLDKFYKGREDALKEHFYYSMDSGIEVCFKLKFYHEARFDALSEIIMDPLFMIMRFKERPDFLRYVLVNFAERTNQAQPLRSILKITEEYDRNPEKDADKDVAVAEYYFPERKVHLKFHYEDEYITQTHRTFYKPQFAERGALLMFDPSLTTGYLTGPLKPQPKPLYLIRLEIEYFKQEEIAESKIRERENEILCLLRLRAQELAAPKLMVSVFDTERNEEAKKAFKEKEQQIKEMKERELEMVCDFLAPYYAKLQIDPKTILPHKIAITVLNDLLTDWKNLLVFRANDIQRQFEKTCQEFNEKNNWYEQNQRAITKEQEEEYFDYCRKKSYYLHTLEVRLLRHKELAPKRYAAINEYLKNDPRMALAFRKFKTKLST</sequence>
<evidence type="ECO:0000256" key="6">
    <source>
        <dbReference type="ARBA" id="ARBA00023054"/>
    </source>
</evidence>
<dbReference type="FunCoup" id="A0A1S4MY28">
    <property type="interactions" value="10"/>
</dbReference>
<keyword evidence="9" id="KW-0966">Cell projection</keyword>
<evidence type="ECO:0000256" key="2">
    <source>
        <dbReference type="ARBA" id="ARBA00004430"/>
    </source>
</evidence>
<keyword evidence="7" id="KW-0969">Cilium</keyword>
<dbReference type="InParanoid" id="A0A1S4MY28"/>
<dbReference type="InterPro" id="IPR033551">
    <property type="entry name" value="DRC7/lobo"/>
</dbReference>
<keyword evidence="6" id="KW-0175">Coiled coil</keyword>
<evidence type="ECO:0000256" key="5">
    <source>
        <dbReference type="ARBA" id="ARBA00022846"/>
    </source>
</evidence>
<evidence type="ECO:0000256" key="7">
    <source>
        <dbReference type="ARBA" id="ARBA00023069"/>
    </source>
</evidence>
<protein>
    <submittedName>
        <fullName evidence="10">Uncharacterized protein</fullName>
    </submittedName>
</protein>
<dbReference type="InterPro" id="IPR038765">
    <property type="entry name" value="Papain-like_cys_pep_sf"/>
</dbReference>
<evidence type="ECO:0000313" key="10">
    <source>
        <dbReference type="EnsemblMetazoa" id="PHUM514000-PA"/>
    </source>
</evidence>
<evidence type="ECO:0000256" key="8">
    <source>
        <dbReference type="ARBA" id="ARBA00023212"/>
    </source>
</evidence>
<dbReference type="Pfam" id="PF24667">
    <property type="entry name" value="MORN_DRC7"/>
    <property type="match status" value="1"/>
</dbReference>
<organism evidence="10 11">
    <name type="scientific">Pediculus humanus subsp. corporis</name>
    <name type="common">Body louse</name>
    <dbReference type="NCBI Taxonomy" id="121224"/>
    <lineage>
        <taxon>Eukaryota</taxon>
        <taxon>Metazoa</taxon>
        <taxon>Ecdysozoa</taxon>
        <taxon>Arthropoda</taxon>
        <taxon>Hexapoda</taxon>
        <taxon>Insecta</taxon>
        <taxon>Pterygota</taxon>
        <taxon>Neoptera</taxon>
        <taxon>Paraneoptera</taxon>
        <taxon>Psocodea</taxon>
        <taxon>Troctomorpha</taxon>
        <taxon>Phthiraptera</taxon>
        <taxon>Anoplura</taxon>
        <taxon>Pediculidae</taxon>
        <taxon>Pediculus</taxon>
    </lineage>
</organism>
<dbReference type="EMBL" id="AAZO01006252">
    <property type="status" value="NOT_ANNOTATED_CDS"/>
    <property type="molecule type" value="Genomic_DNA"/>
</dbReference>
<reference evidence="10" key="1">
    <citation type="submission" date="2020-05" db="UniProtKB">
        <authorList>
            <consortium name="EnsemblMetazoa"/>
        </authorList>
    </citation>
    <scope>IDENTIFICATION</scope>
    <source>
        <strain evidence="10">USDA</strain>
    </source>
</reference>
<dbReference type="EnsemblMetazoa" id="PHUM514000-RA">
    <property type="protein sequence ID" value="PHUM514000-PA"/>
    <property type="gene ID" value="PHUM514000"/>
</dbReference>
<evidence type="ECO:0000256" key="4">
    <source>
        <dbReference type="ARBA" id="ARBA00022490"/>
    </source>
</evidence>
<evidence type="ECO:0000313" key="11">
    <source>
        <dbReference type="Proteomes" id="UP000009046"/>
    </source>
</evidence>
<comment type="subcellular location">
    <subcellularLocation>
        <location evidence="1">Cell projection</location>
        <location evidence="1">Cilium</location>
        <location evidence="1">Flagellum</location>
    </subcellularLocation>
    <subcellularLocation>
        <location evidence="2">Cytoplasm</location>
        <location evidence="2">Cytoskeleton</location>
        <location evidence="2">Cilium axoneme</location>
    </subcellularLocation>
</comment>
<keyword evidence="11" id="KW-1185">Reference proteome</keyword>
<dbReference type="GO" id="GO:0031514">
    <property type="term" value="C:motile cilium"/>
    <property type="evidence" value="ECO:0007669"/>
    <property type="project" value="UniProtKB-SubCell"/>
</dbReference>
<dbReference type="GO" id="GO:0030317">
    <property type="term" value="P:flagellated sperm motility"/>
    <property type="evidence" value="ECO:0007669"/>
    <property type="project" value="TreeGrafter"/>
</dbReference>
<keyword evidence="4" id="KW-0963">Cytoplasm</keyword>
<dbReference type="InterPro" id="IPR001711">
    <property type="entry name" value="PLipase_C_Pinositol-sp_Y"/>
</dbReference>
<dbReference type="SUPFAM" id="SSF54001">
    <property type="entry name" value="Cysteine proteinases"/>
    <property type="match status" value="1"/>
</dbReference>
<dbReference type="Pfam" id="PF24671">
    <property type="entry name" value="DRC7_C"/>
    <property type="match status" value="1"/>
</dbReference>
<dbReference type="GO" id="GO:0006629">
    <property type="term" value="P:lipid metabolic process"/>
    <property type="evidence" value="ECO:0007669"/>
    <property type="project" value="InterPro"/>
</dbReference>
<dbReference type="InterPro" id="IPR056291">
    <property type="entry name" value="MORN_DRC7"/>
</dbReference>
<accession>A0A1S4MY28</accession>
<dbReference type="PANTHER" id="PTHR35249">
    <property type="entry name" value="DYNEIN REGULATORY COMPLEX SUBUNIT 7"/>
    <property type="match status" value="1"/>
</dbReference>
<dbReference type="AlphaFoldDB" id="A0A1S4MY28"/>
<comment type="similarity">
    <text evidence="3">Belongs to the DRC7 family.</text>
</comment>
<evidence type="ECO:0000256" key="1">
    <source>
        <dbReference type="ARBA" id="ARBA00004230"/>
    </source>
</evidence>
<dbReference type="GO" id="GO:0035556">
    <property type="term" value="P:intracellular signal transduction"/>
    <property type="evidence" value="ECO:0007669"/>
    <property type="project" value="InterPro"/>
</dbReference>
<dbReference type="PROSITE" id="PS50008">
    <property type="entry name" value="PIPLC_Y_DOMAIN"/>
    <property type="match status" value="1"/>
</dbReference>
<evidence type="ECO:0000256" key="3">
    <source>
        <dbReference type="ARBA" id="ARBA00010738"/>
    </source>
</evidence>